<dbReference type="AlphaFoldDB" id="A0A6U2C3M7"/>
<feature type="region of interest" description="Disordered" evidence="1">
    <location>
        <begin position="85"/>
        <end position="125"/>
    </location>
</feature>
<proteinExistence type="predicted"/>
<evidence type="ECO:0000313" key="2">
    <source>
        <dbReference type="EMBL" id="CAD8740891.1"/>
    </source>
</evidence>
<sequence length="125" mass="13675">MSLDDIENMFGATFERARRRAQAAEIQPYSPPEAIPAEAKARHGPMYLWEGVGSVQSLLESNLARYFPGPGFSKEERSWRTVMGPFKDKSRLGATSGSFAPGKDGLETAGVLELEGKKPSDAQQE</sequence>
<feature type="compositionally biased region" description="Basic and acidic residues" evidence="1">
    <location>
        <begin position="114"/>
        <end position="125"/>
    </location>
</feature>
<reference evidence="2" key="1">
    <citation type="submission" date="2021-01" db="EMBL/GenBank/DDBJ databases">
        <authorList>
            <person name="Corre E."/>
            <person name="Pelletier E."/>
            <person name="Niang G."/>
            <person name="Scheremetjew M."/>
            <person name="Finn R."/>
            <person name="Kale V."/>
            <person name="Holt S."/>
            <person name="Cochrane G."/>
            <person name="Meng A."/>
            <person name="Brown T."/>
            <person name="Cohen L."/>
        </authorList>
    </citation>
    <scope>NUCLEOTIDE SEQUENCE</scope>
    <source>
        <strain evidence="2">CCMP441</strain>
    </source>
</reference>
<protein>
    <submittedName>
        <fullName evidence="2">Uncharacterized protein</fullName>
    </submittedName>
</protein>
<dbReference type="EMBL" id="HBFK01012309">
    <property type="protein sequence ID" value="CAD8740891.1"/>
    <property type="molecule type" value="Transcribed_RNA"/>
</dbReference>
<gene>
    <name evidence="2" type="ORF">HAND1043_LOCUS7383</name>
</gene>
<evidence type="ECO:0000256" key="1">
    <source>
        <dbReference type="SAM" id="MobiDB-lite"/>
    </source>
</evidence>
<organism evidence="2">
    <name type="scientific">Hemiselmis andersenii</name>
    <name type="common">Cryptophyte alga</name>
    <dbReference type="NCBI Taxonomy" id="464988"/>
    <lineage>
        <taxon>Eukaryota</taxon>
        <taxon>Cryptophyceae</taxon>
        <taxon>Cryptomonadales</taxon>
        <taxon>Hemiselmidaceae</taxon>
        <taxon>Hemiselmis</taxon>
    </lineage>
</organism>
<name>A0A6U2C3M7_HEMAN</name>
<accession>A0A6U2C3M7</accession>